<gene>
    <name evidence="2" type="ORF">EYF80_026157</name>
</gene>
<evidence type="ECO:0000256" key="1">
    <source>
        <dbReference type="SAM" id="MobiDB-lite"/>
    </source>
</evidence>
<dbReference type="AlphaFoldDB" id="A0A4Z2HDA6"/>
<sequence length="133" mass="15066">MTSLTSYTWEQHRWKEEDEKSGKEGTVEKRAGGPPYEGGGYRPEREAPTAEARGRSRKRPTRKVEKQRQRECGTWEAEMWRCGDVGMCGNRPDEVMRSPGPAPPDVTHGQQRSREPCGVFDDVVNVTSVNTSR</sequence>
<name>A0A4Z2HDA6_9TELE</name>
<feature type="region of interest" description="Disordered" evidence="1">
    <location>
        <begin position="1"/>
        <end position="70"/>
    </location>
</feature>
<feature type="compositionally biased region" description="Basic and acidic residues" evidence="1">
    <location>
        <begin position="10"/>
        <end position="31"/>
    </location>
</feature>
<reference evidence="2 3" key="1">
    <citation type="submission" date="2019-03" db="EMBL/GenBank/DDBJ databases">
        <title>First draft genome of Liparis tanakae, snailfish: a comprehensive survey of snailfish specific genes.</title>
        <authorList>
            <person name="Kim W."/>
            <person name="Song I."/>
            <person name="Jeong J.-H."/>
            <person name="Kim D."/>
            <person name="Kim S."/>
            <person name="Ryu S."/>
            <person name="Song J.Y."/>
            <person name="Lee S.K."/>
        </authorList>
    </citation>
    <scope>NUCLEOTIDE SEQUENCE [LARGE SCALE GENOMIC DNA]</scope>
    <source>
        <tissue evidence="2">Muscle</tissue>
    </source>
</reference>
<evidence type="ECO:0000313" key="3">
    <source>
        <dbReference type="Proteomes" id="UP000314294"/>
    </source>
</evidence>
<feature type="compositionally biased region" description="Basic and acidic residues" evidence="1">
    <location>
        <begin position="42"/>
        <end position="54"/>
    </location>
</feature>
<dbReference type="EMBL" id="SRLO01000269">
    <property type="protein sequence ID" value="TNN63621.1"/>
    <property type="molecule type" value="Genomic_DNA"/>
</dbReference>
<organism evidence="2 3">
    <name type="scientific">Liparis tanakae</name>
    <name type="common">Tanaka's snailfish</name>
    <dbReference type="NCBI Taxonomy" id="230148"/>
    <lineage>
        <taxon>Eukaryota</taxon>
        <taxon>Metazoa</taxon>
        <taxon>Chordata</taxon>
        <taxon>Craniata</taxon>
        <taxon>Vertebrata</taxon>
        <taxon>Euteleostomi</taxon>
        <taxon>Actinopterygii</taxon>
        <taxon>Neopterygii</taxon>
        <taxon>Teleostei</taxon>
        <taxon>Neoteleostei</taxon>
        <taxon>Acanthomorphata</taxon>
        <taxon>Eupercaria</taxon>
        <taxon>Perciformes</taxon>
        <taxon>Cottioidei</taxon>
        <taxon>Cottales</taxon>
        <taxon>Liparidae</taxon>
        <taxon>Liparis</taxon>
    </lineage>
</organism>
<evidence type="ECO:0000313" key="2">
    <source>
        <dbReference type="EMBL" id="TNN63621.1"/>
    </source>
</evidence>
<protein>
    <submittedName>
        <fullName evidence="2">Uncharacterized protein</fullName>
    </submittedName>
</protein>
<accession>A0A4Z2HDA6</accession>
<keyword evidence="3" id="KW-1185">Reference proteome</keyword>
<dbReference type="Proteomes" id="UP000314294">
    <property type="component" value="Unassembled WGS sequence"/>
</dbReference>
<comment type="caution">
    <text evidence="2">The sequence shown here is derived from an EMBL/GenBank/DDBJ whole genome shotgun (WGS) entry which is preliminary data.</text>
</comment>
<feature type="region of interest" description="Disordered" evidence="1">
    <location>
        <begin position="93"/>
        <end position="115"/>
    </location>
</feature>
<proteinExistence type="predicted"/>